<comment type="caution">
    <text evidence="2">The sequence shown here is derived from an EMBL/GenBank/DDBJ whole genome shotgun (WGS) entry which is preliminary data.</text>
</comment>
<accession>A0ABS6FAP4</accession>
<evidence type="ECO:0000313" key="3">
    <source>
        <dbReference type="Proteomes" id="UP000787672"/>
    </source>
</evidence>
<keyword evidence="3" id="KW-1185">Reference proteome</keyword>
<protein>
    <submittedName>
        <fullName evidence="2">DUF997 family protein</fullName>
    </submittedName>
</protein>
<feature type="transmembrane region" description="Helical" evidence="1">
    <location>
        <begin position="56"/>
        <end position="80"/>
    </location>
</feature>
<keyword evidence="1" id="KW-0472">Membrane</keyword>
<name>A0ABS6FAP4_9FIRM</name>
<reference evidence="2 3" key="1">
    <citation type="submission" date="2021-06" db="EMBL/GenBank/DDBJ databases">
        <authorList>
            <person name="Sun Q."/>
            <person name="Li D."/>
        </authorList>
    </citation>
    <scope>NUCLEOTIDE SEQUENCE [LARGE SCALE GENOMIC DNA]</scope>
    <source>
        <strain evidence="2 3">MSJ-2</strain>
    </source>
</reference>
<keyword evidence="1" id="KW-0812">Transmembrane</keyword>
<proteinExistence type="predicted"/>
<organism evidence="2 3">
    <name type="scientific">Dysosmobacter acutus</name>
    <dbReference type="NCBI Taxonomy" id="2841504"/>
    <lineage>
        <taxon>Bacteria</taxon>
        <taxon>Bacillati</taxon>
        <taxon>Bacillota</taxon>
        <taxon>Clostridia</taxon>
        <taxon>Eubacteriales</taxon>
        <taxon>Oscillospiraceae</taxon>
        <taxon>Dysosmobacter</taxon>
    </lineage>
</organism>
<dbReference type="EMBL" id="JAHLQN010000001">
    <property type="protein sequence ID" value="MBU5627362.1"/>
    <property type="molecule type" value="Genomic_DNA"/>
</dbReference>
<evidence type="ECO:0000313" key="2">
    <source>
        <dbReference type="EMBL" id="MBU5627362.1"/>
    </source>
</evidence>
<dbReference type="Proteomes" id="UP000787672">
    <property type="component" value="Unassembled WGS sequence"/>
</dbReference>
<gene>
    <name evidence="2" type="ORF">KQI82_10630</name>
</gene>
<evidence type="ECO:0000256" key="1">
    <source>
        <dbReference type="SAM" id="Phobius"/>
    </source>
</evidence>
<dbReference type="Pfam" id="PF06196">
    <property type="entry name" value="DUF997"/>
    <property type="match status" value="1"/>
</dbReference>
<dbReference type="RefSeq" id="WP_216632731.1">
    <property type="nucleotide sequence ID" value="NZ_JAHLQN010000001.1"/>
</dbReference>
<keyword evidence="1" id="KW-1133">Transmembrane helix</keyword>
<dbReference type="InterPro" id="IPR010398">
    <property type="entry name" value="DUF997"/>
</dbReference>
<sequence>MEKENKNNQKPGFYAVCFKEFKFCAIAASVYILLSCLICWILGYSQGGEVAFIAGFPAWAVFGVFIPWILMVILTAIYGFKVMKGDVE</sequence>
<feature type="transmembrane region" description="Helical" evidence="1">
    <location>
        <begin position="21"/>
        <end position="44"/>
    </location>
</feature>